<gene>
    <name evidence="1" type="ORF">M419DRAFT_77773</name>
</gene>
<dbReference type="Proteomes" id="UP000024376">
    <property type="component" value="Unassembled WGS sequence"/>
</dbReference>
<sequence length="561" mass="63404">MEDEAVRMRWLSGRPRRVLDLRRPPGLSQMNSYHAQWSVMDDQIMVSLPSTTDALSPSTVYLADIKDGLKGDGDTVEFRKIAELPFHATRSRLLSNREGFVTAELRQSLGKLILRTHDWSGSVNREKTVAAEAVDGDIAIYGASVALCVRTGTCIQKPFTNCLGTSTHVMIWDIETEDVRRVEIPQDERAPQCVRTWAPRPLACSPHHCLLTVFSKHRGNIQFATSSYLALGGHIDPCYDKPYAVLRSISIVPSEQNPGRLFHHHENFEYGNNHDAIAIPGSSARNHVIVHHHQAESRFTVADVGLLTGEIPVSLPSMMFENIELPQTTDGDEQRWLQSVSEPTPRYFTDPDYHKDLFHVFSDKTRARTLNGAIFDRLPALAKNRLLVRQHVEESDHDARSYHGFKASHSSFGTFQVLYLYDFDQDRCRALRQLSPPERQALEARLKELNPDARVTVTSRMFYASIEDEDDMERDPSPEWKAHVRELWEVEQARQRGEARFPALEFDEPPKGCDDDARLVFTRSMVCLPRVRDGEGLALTASAVVELPTPTADGSVHCFLA</sequence>
<reference evidence="2" key="1">
    <citation type="journal article" date="2013" name="Ind. Biotechnol.">
        <title>Comparative genomics analysis of Trichoderma reesei strains.</title>
        <authorList>
            <person name="Koike H."/>
            <person name="Aerts A."/>
            <person name="LaButti K."/>
            <person name="Grigoriev I.V."/>
            <person name="Baker S.E."/>
        </authorList>
    </citation>
    <scope>NUCLEOTIDE SEQUENCE [LARGE SCALE GENOMIC DNA]</scope>
    <source>
        <strain evidence="2">ATCC 56765 / BCRC 32924 / NRRL 11460 / Rut C-30</strain>
    </source>
</reference>
<proteinExistence type="predicted"/>
<evidence type="ECO:0000313" key="2">
    <source>
        <dbReference type="Proteomes" id="UP000024376"/>
    </source>
</evidence>
<dbReference type="KEGG" id="trr:M419DRAFT_77773"/>
<name>A0A024SAX9_HYPJR</name>
<accession>A0A024SAX9</accession>
<protein>
    <submittedName>
        <fullName evidence="1">Uncharacterized protein</fullName>
    </submittedName>
</protein>
<dbReference type="OrthoDB" id="2885612at2759"/>
<dbReference type="AlphaFoldDB" id="A0A024SAX9"/>
<organism evidence="1 2">
    <name type="scientific">Hypocrea jecorina (strain ATCC 56765 / BCRC 32924 / NRRL 11460 / Rut C-30)</name>
    <name type="common">Trichoderma reesei</name>
    <dbReference type="NCBI Taxonomy" id="1344414"/>
    <lineage>
        <taxon>Eukaryota</taxon>
        <taxon>Fungi</taxon>
        <taxon>Dikarya</taxon>
        <taxon>Ascomycota</taxon>
        <taxon>Pezizomycotina</taxon>
        <taxon>Sordariomycetes</taxon>
        <taxon>Hypocreomycetidae</taxon>
        <taxon>Hypocreales</taxon>
        <taxon>Hypocreaceae</taxon>
        <taxon>Trichoderma</taxon>
    </lineage>
</organism>
<dbReference type="EMBL" id="KI911145">
    <property type="protein sequence ID" value="ETS02484.1"/>
    <property type="molecule type" value="Genomic_DNA"/>
</dbReference>
<dbReference type="HOGENOM" id="CLU_485759_0_0_1"/>
<evidence type="ECO:0000313" key="1">
    <source>
        <dbReference type="EMBL" id="ETS02484.1"/>
    </source>
</evidence>